<dbReference type="SMART" id="SM00793">
    <property type="entry name" value="AgrB"/>
    <property type="match status" value="1"/>
</dbReference>
<evidence type="ECO:0000313" key="10">
    <source>
        <dbReference type="Proteomes" id="UP000779049"/>
    </source>
</evidence>
<feature type="transmembrane region" description="Helical" evidence="8">
    <location>
        <begin position="32"/>
        <end position="60"/>
    </location>
</feature>
<feature type="transmembrane region" description="Helical" evidence="8">
    <location>
        <begin position="162"/>
        <end position="181"/>
    </location>
</feature>
<feature type="transmembrane region" description="Helical" evidence="8">
    <location>
        <begin position="137"/>
        <end position="156"/>
    </location>
</feature>
<gene>
    <name evidence="9" type="ORF">FLB61_02810</name>
</gene>
<evidence type="ECO:0000256" key="5">
    <source>
        <dbReference type="ARBA" id="ARBA00022801"/>
    </source>
</evidence>
<evidence type="ECO:0000256" key="4">
    <source>
        <dbReference type="ARBA" id="ARBA00022692"/>
    </source>
</evidence>
<protein>
    <recommendedName>
        <fullName evidence="11">Accessory gene regulator B</fullName>
    </recommendedName>
</protein>
<organism evidence="9 10">
    <name type="scientific">Sellimonas caecigallum</name>
    <dbReference type="NCBI Taxonomy" id="2592333"/>
    <lineage>
        <taxon>Bacteria</taxon>
        <taxon>Bacillati</taxon>
        <taxon>Bacillota</taxon>
        <taxon>Clostridia</taxon>
        <taxon>Lachnospirales</taxon>
        <taxon>Lachnospiraceae</taxon>
        <taxon>Sellimonas</taxon>
    </lineage>
</organism>
<evidence type="ECO:0000256" key="6">
    <source>
        <dbReference type="ARBA" id="ARBA00022989"/>
    </source>
</evidence>
<keyword evidence="3" id="KW-0645">Protease</keyword>
<dbReference type="RefSeq" id="WP_087212506.1">
    <property type="nucleotide sequence ID" value="NZ_CP173660.1"/>
</dbReference>
<evidence type="ECO:0000256" key="2">
    <source>
        <dbReference type="ARBA" id="ARBA00022654"/>
    </source>
</evidence>
<name>A0ABS7L4R6_9FIRM</name>
<evidence type="ECO:0000256" key="7">
    <source>
        <dbReference type="ARBA" id="ARBA00023136"/>
    </source>
</evidence>
<accession>A0ABS7L4R6</accession>
<dbReference type="Proteomes" id="UP000779049">
    <property type="component" value="Unassembled WGS sequence"/>
</dbReference>
<reference evidence="9 10" key="1">
    <citation type="journal article" date="2020" name="New Microbes New Infect">
        <title>Sellimonas caecigallum sp. nov., description and genome sequence of a new member of the Sellimonas genus isolated from the cecum of feral chicken.</title>
        <authorList>
            <person name="Wongkuna S."/>
            <person name="Ghimire S."/>
            <person name="Antony L."/>
            <person name="Chankhamhaengdecha S."/>
            <person name="Janvilisri T."/>
            <person name="Scaria J."/>
        </authorList>
    </citation>
    <scope>NUCLEOTIDE SEQUENCE [LARGE SCALE GENOMIC DNA]</scope>
    <source>
        <strain evidence="9 10">SW451</strain>
    </source>
</reference>
<dbReference type="InterPro" id="IPR006741">
    <property type="entry name" value="AgrB"/>
</dbReference>
<dbReference type="Pfam" id="PF04647">
    <property type="entry name" value="AgrB"/>
    <property type="match status" value="1"/>
</dbReference>
<keyword evidence="5" id="KW-0378">Hydrolase</keyword>
<evidence type="ECO:0008006" key="11">
    <source>
        <dbReference type="Google" id="ProtNLM"/>
    </source>
</evidence>
<keyword evidence="1" id="KW-1003">Cell membrane</keyword>
<keyword evidence="7 8" id="KW-0472">Membrane</keyword>
<keyword evidence="10" id="KW-1185">Reference proteome</keyword>
<keyword evidence="2" id="KW-0673">Quorum sensing</keyword>
<sequence>MKLSERLAKDGLISSEELPVVAYGLRSLRDNVLSFIITVGIGFVFQDIVSAILFFFFCFPLRRSAGGYHAQTRVRCLLFSTGLLLSMWTSWEYMRIFQSCRLVASIFSTAILFILVPAETHNKKLDPAERAVYGRRARRIAFLELFLCFISFHMKWNLLFKSTALSLYTSSIAVLAGKWVMRK</sequence>
<evidence type="ECO:0000256" key="8">
    <source>
        <dbReference type="SAM" id="Phobius"/>
    </source>
</evidence>
<evidence type="ECO:0000313" key="9">
    <source>
        <dbReference type="EMBL" id="MBY0758038.1"/>
    </source>
</evidence>
<evidence type="ECO:0000256" key="3">
    <source>
        <dbReference type="ARBA" id="ARBA00022670"/>
    </source>
</evidence>
<feature type="transmembrane region" description="Helical" evidence="8">
    <location>
        <begin position="96"/>
        <end position="116"/>
    </location>
</feature>
<keyword evidence="6 8" id="KW-1133">Transmembrane helix</keyword>
<dbReference type="EMBL" id="VIRV01000002">
    <property type="protein sequence ID" value="MBY0758038.1"/>
    <property type="molecule type" value="Genomic_DNA"/>
</dbReference>
<keyword evidence="4 8" id="KW-0812">Transmembrane</keyword>
<evidence type="ECO:0000256" key="1">
    <source>
        <dbReference type="ARBA" id="ARBA00022475"/>
    </source>
</evidence>
<proteinExistence type="predicted"/>
<comment type="caution">
    <text evidence="9">The sequence shown here is derived from an EMBL/GenBank/DDBJ whole genome shotgun (WGS) entry which is preliminary data.</text>
</comment>